<protein>
    <submittedName>
        <fullName evidence="2">ABC transporter permease subunit</fullName>
    </submittedName>
</protein>
<dbReference type="EMBL" id="JABBNI010000013">
    <property type="protein sequence ID" value="NMM62496.1"/>
    <property type="molecule type" value="Genomic_DNA"/>
</dbReference>
<dbReference type="AlphaFoldDB" id="A0A7Y0EFL0"/>
<keyword evidence="3" id="KW-1185">Reference proteome</keyword>
<evidence type="ECO:0000256" key="1">
    <source>
        <dbReference type="SAM" id="Phobius"/>
    </source>
</evidence>
<comment type="caution">
    <text evidence="2">The sequence shown here is derived from an EMBL/GenBank/DDBJ whole genome shotgun (WGS) entry which is preliminary data.</text>
</comment>
<feature type="transmembrane region" description="Helical" evidence="1">
    <location>
        <begin position="226"/>
        <end position="248"/>
    </location>
</feature>
<dbReference type="Proteomes" id="UP000537131">
    <property type="component" value="Unassembled WGS sequence"/>
</dbReference>
<feature type="transmembrane region" description="Helical" evidence="1">
    <location>
        <begin position="149"/>
        <end position="167"/>
    </location>
</feature>
<feature type="transmembrane region" description="Helical" evidence="1">
    <location>
        <begin position="174"/>
        <end position="194"/>
    </location>
</feature>
<proteinExistence type="predicted"/>
<feature type="transmembrane region" description="Helical" evidence="1">
    <location>
        <begin position="103"/>
        <end position="129"/>
    </location>
</feature>
<keyword evidence="1" id="KW-1133">Transmembrane helix</keyword>
<dbReference type="Pfam" id="PF12730">
    <property type="entry name" value="ABC2_membrane_4"/>
    <property type="match status" value="1"/>
</dbReference>
<dbReference type="RefSeq" id="WP_169297097.1">
    <property type="nucleotide sequence ID" value="NZ_JABBNI010000013.1"/>
</dbReference>
<reference evidence="2 3" key="1">
    <citation type="submission" date="2020-06" db="EMBL/GenBank/DDBJ databases">
        <title>Complete Genome Sequence of Clostridium muelleri sp. nov. P21T, an Acid-Alcohol Producing Acetogen Isolated from Old Hay.</title>
        <authorList>
            <person name="Duncan K.E."/>
            <person name="Tanner R.S."/>
        </authorList>
    </citation>
    <scope>NUCLEOTIDE SEQUENCE [LARGE SCALE GENOMIC DNA]</scope>
    <source>
        <strain evidence="2 3">P21</strain>
    </source>
</reference>
<sequence>MFNIIYSEILKLKKSYLFTIAVITSVFLPSIAFIVSLSNDYSGITNVLKYSLIKDYRANIEVNCFCFLYTVLFSLIAGYIFSREFADKTDNIIYTYPISRTKIFIGKLITLYIIISFIYVVQFLAMYLSLSIAWHELPSNNFITTDMKVNVYSLLMEFILMPIPILIANITKNIIFPVVYGVLGALSCMCAVAVGSVYSAIYMQFSPLMLPILPMYYFHAGDPIDFILTTISAILTFSIFMFLSIYHYNKMDVN</sequence>
<accession>A0A7Y0EFL0</accession>
<organism evidence="2 3">
    <name type="scientific">Clostridium muellerianum</name>
    <dbReference type="NCBI Taxonomy" id="2716538"/>
    <lineage>
        <taxon>Bacteria</taxon>
        <taxon>Bacillati</taxon>
        <taxon>Bacillota</taxon>
        <taxon>Clostridia</taxon>
        <taxon>Eubacteriales</taxon>
        <taxon>Clostridiaceae</taxon>
        <taxon>Clostridium</taxon>
    </lineage>
</organism>
<feature type="transmembrane region" description="Helical" evidence="1">
    <location>
        <begin position="16"/>
        <end position="38"/>
    </location>
</feature>
<keyword evidence="1" id="KW-0472">Membrane</keyword>
<gene>
    <name evidence="2" type="ORF">HBE96_07285</name>
</gene>
<feature type="transmembrane region" description="Helical" evidence="1">
    <location>
        <begin position="58"/>
        <end position="82"/>
    </location>
</feature>
<evidence type="ECO:0000313" key="2">
    <source>
        <dbReference type="EMBL" id="NMM62496.1"/>
    </source>
</evidence>
<name>A0A7Y0EFL0_9CLOT</name>
<evidence type="ECO:0000313" key="3">
    <source>
        <dbReference type="Proteomes" id="UP000537131"/>
    </source>
</evidence>
<keyword evidence="1" id="KW-0812">Transmembrane</keyword>